<dbReference type="InterPro" id="IPR009057">
    <property type="entry name" value="Homeodomain-like_sf"/>
</dbReference>
<dbReference type="SMART" id="SM00342">
    <property type="entry name" value="HTH_ARAC"/>
    <property type="match status" value="1"/>
</dbReference>
<keyword evidence="1" id="KW-0805">Transcription regulation</keyword>
<evidence type="ECO:0000256" key="2">
    <source>
        <dbReference type="ARBA" id="ARBA00023125"/>
    </source>
</evidence>
<feature type="domain" description="HTH araC/xylS-type" evidence="4">
    <location>
        <begin position="182"/>
        <end position="280"/>
    </location>
</feature>
<accession>A0A6C2UG98</accession>
<dbReference type="InterPro" id="IPR018060">
    <property type="entry name" value="HTH_AraC"/>
</dbReference>
<evidence type="ECO:0000259" key="4">
    <source>
        <dbReference type="PROSITE" id="PS01124"/>
    </source>
</evidence>
<dbReference type="Gene3D" id="1.10.10.60">
    <property type="entry name" value="Homeodomain-like"/>
    <property type="match status" value="2"/>
</dbReference>
<dbReference type="InterPro" id="IPR018062">
    <property type="entry name" value="HTH_AraC-typ_CS"/>
</dbReference>
<protein>
    <submittedName>
        <fullName evidence="5">HTH-type transcriptional activator Btr</fullName>
    </submittedName>
</protein>
<dbReference type="GO" id="GO:0043565">
    <property type="term" value="F:sequence-specific DNA binding"/>
    <property type="evidence" value="ECO:0007669"/>
    <property type="project" value="InterPro"/>
</dbReference>
<evidence type="ECO:0000313" key="5">
    <source>
        <dbReference type="EMBL" id="VGO19195.1"/>
    </source>
</evidence>
<reference evidence="5 6" key="1">
    <citation type="submission" date="2019-04" db="EMBL/GenBank/DDBJ databases">
        <authorList>
            <person name="Van Vliet M D."/>
        </authorList>
    </citation>
    <scope>NUCLEOTIDE SEQUENCE [LARGE SCALE GENOMIC DNA]</scope>
    <source>
        <strain evidence="5 6">F21</strain>
    </source>
</reference>
<dbReference type="InterPro" id="IPR020449">
    <property type="entry name" value="Tscrpt_reg_AraC-type_HTH"/>
</dbReference>
<dbReference type="RefSeq" id="WP_168433045.1">
    <property type="nucleotide sequence ID" value="NZ_CAAHFH010000001.1"/>
</dbReference>
<dbReference type="Proteomes" id="UP000346198">
    <property type="component" value="Unassembled WGS sequence"/>
</dbReference>
<dbReference type="SUPFAM" id="SSF46689">
    <property type="entry name" value="Homeodomain-like"/>
    <property type="match status" value="2"/>
</dbReference>
<dbReference type="PRINTS" id="PR00032">
    <property type="entry name" value="HTHARAC"/>
</dbReference>
<keyword evidence="2" id="KW-0238">DNA-binding</keyword>
<evidence type="ECO:0000256" key="1">
    <source>
        <dbReference type="ARBA" id="ARBA00023015"/>
    </source>
</evidence>
<dbReference type="Pfam" id="PF12833">
    <property type="entry name" value="HTH_18"/>
    <property type="match status" value="1"/>
</dbReference>
<dbReference type="PROSITE" id="PS00041">
    <property type="entry name" value="HTH_ARAC_FAMILY_1"/>
    <property type="match status" value="1"/>
</dbReference>
<dbReference type="PANTHER" id="PTHR46796:SF7">
    <property type="entry name" value="ARAC FAMILY TRANSCRIPTIONAL REGULATOR"/>
    <property type="match status" value="1"/>
</dbReference>
<keyword evidence="6" id="KW-1185">Reference proteome</keyword>
<dbReference type="PANTHER" id="PTHR46796">
    <property type="entry name" value="HTH-TYPE TRANSCRIPTIONAL ACTIVATOR RHAS-RELATED"/>
    <property type="match status" value="1"/>
</dbReference>
<sequence>MSNSVKIIPRPGAYEHPFSGLGLEFDPLGVQADRTGLVLHETGYDRANSHWNFPSVLSPFWRVYYNAERSHCIVFGDAFYELGPDHIVLIPDHQLFHCLGQRPTPAFWVHFSFDQKPASDQPIPILLKPGKAELGLINSIRPLMQENSVPAERIRRLSLALLNVLVSRPEIRWRPALPVQLTMLIRHIDENAGRKIPNEELAKLAGISVEGIYRMFRNHLGASPTNYISQIRIRKASHLLKQNEYGIDEIAELTGFPNRAYFSRVFKQITGMSPGSYRTSL</sequence>
<dbReference type="InterPro" id="IPR050204">
    <property type="entry name" value="AraC_XylS_family_regulators"/>
</dbReference>
<dbReference type="EMBL" id="CAAHFH010000001">
    <property type="protein sequence ID" value="VGO19195.1"/>
    <property type="molecule type" value="Genomic_DNA"/>
</dbReference>
<dbReference type="GO" id="GO:0003700">
    <property type="term" value="F:DNA-binding transcription factor activity"/>
    <property type="evidence" value="ECO:0007669"/>
    <property type="project" value="InterPro"/>
</dbReference>
<organism evidence="5 6">
    <name type="scientific">Pontiella sulfatireligans</name>
    <dbReference type="NCBI Taxonomy" id="2750658"/>
    <lineage>
        <taxon>Bacteria</taxon>
        <taxon>Pseudomonadati</taxon>
        <taxon>Kiritimatiellota</taxon>
        <taxon>Kiritimatiellia</taxon>
        <taxon>Kiritimatiellales</taxon>
        <taxon>Pontiellaceae</taxon>
        <taxon>Pontiella</taxon>
    </lineage>
</organism>
<evidence type="ECO:0000256" key="3">
    <source>
        <dbReference type="ARBA" id="ARBA00023163"/>
    </source>
</evidence>
<gene>
    <name evidence="5" type="primary">btr_2</name>
    <name evidence="5" type="ORF">SCARR_01252</name>
</gene>
<dbReference type="PROSITE" id="PS01124">
    <property type="entry name" value="HTH_ARAC_FAMILY_2"/>
    <property type="match status" value="1"/>
</dbReference>
<dbReference type="AlphaFoldDB" id="A0A6C2UG98"/>
<evidence type="ECO:0000313" key="6">
    <source>
        <dbReference type="Proteomes" id="UP000346198"/>
    </source>
</evidence>
<name>A0A6C2UG98_9BACT</name>
<proteinExistence type="predicted"/>
<keyword evidence="3" id="KW-0804">Transcription</keyword>